<reference evidence="1" key="1">
    <citation type="submission" date="2021-09" db="EMBL/GenBank/DDBJ databases">
        <title>The genome of Mauremys mutica provides insights into the evolution of semi-aquatic lifestyle.</title>
        <authorList>
            <person name="Gong S."/>
            <person name="Gao Y."/>
        </authorList>
    </citation>
    <scope>NUCLEOTIDE SEQUENCE</scope>
    <source>
        <strain evidence="1">MM-2020</strain>
        <tissue evidence="1">Muscle</tissue>
    </source>
</reference>
<keyword evidence="2" id="KW-1185">Reference proteome</keyword>
<dbReference type="EMBL" id="JAHDVG010000463">
    <property type="protein sequence ID" value="KAH1186275.1"/>
    <property type="molecule type" value="Genomic_DNA"/>
</dbReference>
<name>A0A9D3XVZ7_9SAUR</name>
<proteinExistence type="predicted"/>
<evidence type="ECO:0000313" key="1">
    <source>
        <dbReference type="EMBL" id="KAH1186275.1"/>
    </source>
</evidence>
<dbReference type="Proteomes" id="UP000827986">
    <property type="component" value="Unassembled WGS sequence"/>
</dbReference>
<comment type="caution">
    <text evidence="1">The sequence shown here is derived from an EMBL/GenBank/DDBJ whole genome shotgun (WGS) entry which is preliminary data.</text>
</comment>
<sequence length="99" mass="11605">MWLTICEPEEDTTFSLPLQCWCANRIKSNKQFACLFLRKGKQNRLSMYTRNRSVEENYAIFTVIFLTITTLQKTLTEVKTTKLLDGVKAKSYGCKRERL</sequence>
<gene>
    <name evidence="1" type="ORF">KIL84_019024</name>
</gene>
<protein>
    <submittedName>
        <fullName evidence="1">Uncharacterized protein</fullName>
    </submittedName>
</protein>
<dbReference type="AlphaFoldDB" id="A0A9D3XVZ7"/>
<organism evidence="1 2">
    <name type="scientific">Mauremys mutica</name>
    <name type="common">yellowpond turtle</name>
    <dbReference type="NCBI Taxonomy" id="74926"/>
    <lineage>
        <taxon>Eukaryota</taxon>
        <taxon>Metazoa</taxon>
        <taxon>Chordata</taxon>
        <taxon>Craniata</taxon>
        <taxon>Vertebrata</taxon>
        <taxon>Euteleostomi</taxon>
        <taxon>Archelosauria</taxon>
        <taxon>Testudinata</taxon>
        <taxon>Testudines</taxon>
        <taxon>Cryptodira</taxon>
        <taxon>Durocryptodira</taxon>
        <taxon>Testudinoidea</taxon>
        <taxon>Geoemydidae</taxon>
        <taxon>Geoemydinae</taxon>
        <taxon>Mauremys</taxon>
    </lineage>
</organism>
<evidence type="ECO:0000313" key="2">
    <source>
        <dbReference type="Proteomes" id="UP000827986"/>
    </source>
</evidence>
<accession>A0A9D3XVZ7</accession>